<feature type="transmembrane region" description="Helical" evidence="6">
    <location>
        <begin position="103"/>
        <end position="127"/>
    </location>
</feature>
<feature type="transmembrane region" description="Helical" evidence="6">
    <location>
        <begin position="69"/>
        <end position="91"/>
    </location>
</feature>
<keyword evidence="2" id="KW-1003">Cell membrane</keyword>
<dbReference type="Gene3D" id="3.90.79.10">
    <property type="entry name" value="Nucleoside Triphosphate Pyrophosphohydrolase"/>
    <property type="match status" value="1"/>
</dbReference>
<evidence type="ECO:0000256" key="1">
    <source>
        <dbReference type="ARBA" id="ARBA00004651"/>
    </source>
</evidence>
<evidence type="ECO:0000256" key="5">
    <source>
        <dbReference type="ARBA" id="ARBA00023136"/>
    </source>
</evidence>
<dbReference type="InterPro" id="IPR004385">
    <property type="entry name" value="NDP_pyrophosphatase"/>
</dbReference>
<keyword evidence="3 6" id="KW-0812">Transmembrane</keyword>
<dbReference type="PANTHER" id="PTHR12677">
    <property type="entry name" value="GOLGI APPARATUS MEMBRANE PROTEIN TVP38-RELATED"/>
    <property type="match status" value="1"/>
</dbReference>
<dbReference type="InterPro" id="IPR015414">
    <property type="entry name" value="TMEM64"/>
</dbReference>
<dbReference type="Proteomes" id="UP001491310">
    <property type="component" value="Unassembled WGS sequence"/>
</dbReference>
<dbReference type="InterPro" id="IPR015797">
    <property type="entry name" value="NUDIX_hydrolase-like_dom_sf"/>
</dbReference>
<evidence type="ECO:0000256" key="4">
    <source>
        <dbReference type="ARBA" id="ARBA00022989"/>
    </source>
</evidence>
<dbReference type="SUPFAM" id="SSF55811">
    <property type="entry name" value="Nudix"/>
    <property type="match status" value="1"/>
</dbReference>
<protein>
    <recommendedName>
        <fullName evidence="7">Nudix hydrolase domain-containing protein</fullName>
    </recommendedName>
</protein>
<feature type="domain" description="Nudix hydrolase" evidence="7">
    <location>
        <begin position="268"/>
        <end position="423"/>
    </location>
</feature>
<dbReference type="EMBL" id="JALJOT010000018">
    <property type="protein sequence ID" value="KAK9901286.1"/>
    <property type="molecule type" value="Genomic_DNA"/>
</dbReference>
<proteinExistence type="predicted"/>
<evidence type="ECO:0000313" key="9">
    <source>
        <dbReference type="Proteomes" id="UP001491310"/>
    </source>
</evidence>
<sequence>MNTRLLTHKVSRFRSLSALTRQGKPTRLLRRAATPSSVRKGPTWVSGTGTAYDGEAASSGRQHTDFLQAAGSAFGPLLFAAFYAAGTALFLPAAPLSIAAGYLFGPLLGVPVVSLASTVGCALAFALSRSVARPLLEPHLRAYSNFQRIDRAVAAKAPAKTVFLLRLSPLIPLTLLSYVLGVTSVGFWPYVAASWAGLLPISVVYVDIYPHGLQSFSKEHNPGGVMEATLRRLGEVEIIPSPGESKFVHPQTVMYHLDGRKRRWDMVSAHSSVGIILYHKQLHSLLLVRQFRPAVYASRWMEAQAEGRPQPPLSAGFTFELCAGIIDKTKSLEDIAREEVEEECGFVVPVEAVRPVTMYVSAVGISGSKHHMFCVDVDDSMRTSSGGGLQDTGEAIEVLALPLDRAQAFMDDRSLAKSAGLLFGLMWLRTDKALAGNFSKT</sequence>
<evidence type="ECO:0000313" key="8">
    <source>
        <dbReference type="EMBL" id="KAK9901286.1"/>
    </source>
</evidence>
<dbReference type="InterPro" id="IPR032816">
    <property type="entry name" value="VTT_dom"/>
</dbReference>
<feature type="transmembrane region" description="Helical" evidence="6">
    <location>
        <begin position="163"/>
        <end position="181"/>
    </location>
</feature>
<comment type="caution">
    <text evidence="8">The sequence shown here is derived from an EMBL/GenBank/DDBJ whole genome shotgun (WGS) entry which is preliminary data.</text>
</comment>
<evidence type="ECO:0000256" key="6">
    <source>
        <dbReference type="SAM" id="Phobius"/>
    </source>
</evidence>
<keyword evidence="4 6" id="KW-1133">Transmembrane helix</keyword>
<evidence type="ECO:0000259" key="7">
    <source>
        <dbReference type="PROSITE" id="PS51462"/>
    </source>
</evidence>
<dbReference type="PROSITE" id="PS51462">
    <property type="entry name" value="NUDIX"/>
    <property type="match status" value="1"/>
</dbReference>
<accession>A0ABR2YAX6</accession>
<keyword evidence="5 6" id="KW-0472">Membrane</keyword>
<reference evidence="8 9" key="1">
    <citation type="journal article" date="2024" name="Nat. Commun.">
        <title>Phylogenomics reveals the evolutionary origins of lichenization in chlorophyte algae.</title>
        <authorList>
            <person name="Puginier C."/>
            <person name="Libourel C."/>
            <person name="Otte J."/>
            <person name="Skaloud P."/>
            <person name="Haon M."/>
            <person name="Grisel S."/>
            <person name="Petersen M."/>
            <person name="Berrin J.G."/>
            <person name="Delaux P.M."/>
            <person name="Dal Grande F."/>
            <person name="Keller J."/>
        </authorList>
    </citation>
    <scope>NUCLEOTIDE SEQUENCE [LARGE SCALE GENOMIC DNA]</scope>
    <source>
        <strain evidence="8 9">SAG 216-7</strain>
    </source>
</reference>
<gene>
    <name evidence="8" type="ORF">WJX75_004217</name>
</gene>
<name>A0ABR2YAX6_9CHLO</name>
<keyword evidence="9" id="KW-1185">Reference proteome</keyword>
<evidence type="ECO:0000256" key="2">
    <source>
        <dbReference type="ARBA" id="ARBA00022475"/>
    </source>
</evidence>
<organism evidence="8 9">
    <name type="scientific">Coccomyxa subellipsoidea</name>
    <dbReference type="NCBI Taxonomy" id="248742"/>
    <lineage>
        <taxon>Eukaryota</taxon>
        <taxon>Viridiplantae</taxon>
        <taxon>Chlorophyta</taxon>
        <taxon>core chlorophytes</taxon>
        <taxon>Trebouxiophyceae</taxon>
        <taxon>Trebouxiophyceae incertae sedis</taxon>
        <taxon>Coccomyxaceae</taxon>
        <taxon>Coccomyxa</taxon>
    </lineage>
</organism>
<evidence type="ECO:0000256" key="3">
    <source>
        <dbReference type="ARBA" id="ARBA00022692"/>
    </source>
</evidence>
<dbReference type="CDD" id="cd18887">
    <property type="entry name" value="NUDIX_UGPPase_Nudt14"/>
    <property type="match status" value="1"/>
</dbReference>
<comment type="subcellular location">
    <subcellularLocation>
        <location evidence="1">Cell membrane</location>
        <topology evidence="1">Multi-pass membrane protein</topology>
    </subcellularLocation>
</comment>
<dbReference type="NCBIfam" id="TIGR00052">
    <property type="entry name" value="nudix-type nucleoside diphosphatase, YffH/AdpP family"/>
    <property type="match status" value="1"/>
</dbReference>
<dbReference type="Pfam" id="PF09335">
    <property type="entry name" value="VTT_dom"/>
    <property type="match status" value="1"/>
</dbReference>
<dbReference type="InterPro" id="IPR000086">
    <property type="entry name" value="NUDIX_hydrolase_dom"/>
</dbReference>
<dbReference type="PANTHER" id="PTHR12677:SF59">
    <property type="entry name" value="GOLGI APPARATUS MEMBRANE PROTEIN TVP38-RELATED"/>
    <property type="match status" value="1"/>
</dbReference>